<dbReference type="Proteomes" id="UP000234775">
    <property type="component" value="Unassembled WGS sequence"/>
</dbReference>
<name>A0A2I1K7I1_9LACT</name>
<protein>
    <submittedName>
        <fullName evidence="1">CAAX protease</fullName>
    </submittedName>
</protein>
<reference evidence="1 2" key="1">
    <citation type="submission" date="2017-12" db="EMBL/GenBank/DDBJ databases">
        <title>Phylogenetic diversity of female urinary microbiome.</title>
        <authorList>
            <person name="Thomas-White K."/>
            <person name="Wolfe A.J."/>
        </authorList>
    </citation>
    <scope>NUCLEOTIDE SEQUENCE [LARGE SCALE GENOMIC DNA]</scope>
    <source>
        <strain evidence="1 2">UMB0844</strain>
    </source>
</reference>
<dbReference type="EMBL" id="PKGZ01000002">
    <property type="protein sequence ID" value="PKY91598.1"/>
    <property type="molecule type" value="Genomic_DNA"/>
</dbReference>
<evidence type="ECO:0000313" key="2">
    <source>
        <dbReference type="Proteomes" id="UP000234775"/>
    </source>
</evidence>
<organism evidence="1 2">
    <name type="scientific">Aerococcus christensenii</name>
    <dbReference type="NCBI Taxonomy" id="87541"/>
    <lineage>
        <taxon>Bacteria</taxon>
        <taxon>Bacillati</taxon>
        <taxon>Bacillota</taxon>
        <taxon>Bacilli</taxon>
        <taxon>Lactobacillales</taxon>
        <taxon>Aerococcaceae</taxon>
        <taxon>Aerococcus</taxon>
    </lineage>
</organism>
<sequence length="335" mass="39846">MEVLFINKEFKNLDQQIELLKNRGLTISNETRAKQYLLTNNYYNLINGYSKYFQISTDKYISGSCFDEITYTNFYDQQIKHYTFKAVLEAENHIKSITAYLFAKDYSDLRYAYLDINCYDSSKTVAAIKTISKFYEKINYYSNKRQPNNSIKHYVEHYDNVPIWVIIDYLTLGELRYFIKNLPRSLREKIAKEMRTFISDHITNVQEPFTIEVFDSFLASINELRNTCAHDKKLIGFSQKSDIKYFKLLHKKYNIEPSNTRRSFYQTFLILQCFTSKIEFNKLHNSILKSLKNLNKKIHSIEFNILLNELGFPNNWHLTEQKLPQLQQKKITPGT</sequence>
<dbReference type="AlphaFoldDB" id="A0A2I1K7I1"/>
<proteinExistence type="predicted"/>
<dbReference type="InterPro" id="IPR011664">
    <property type="entry name" value="Abi_system_AbiD/AbiF-like"/>
</dbReference>
<keyword evidence="1" id="KW-0645">Protease</keyword>
<comment type="caution">
    <text evidence="1">The sequence shown here is derived from an EMBL/GenBank/DDBJ whole genome shotgun (WGS) entry which is preliminary data.</text>
</comment>
<keyword evidence="2" id="KW-1185">Reference proteome</keyword>
<evidence type="ECO:0000313" key="1">
    <source>
        <dbReference type="EMBL" id="PKY91598.1"/>
    </source>
</evidence>
<dbReference type="GO" id="GO:0006508">
    <property type="term" value="P:proteolysis"/>
    <property type="evidence" value="ECO:0007669"/>
    <property type="project" value="UniProtKB-KW"/>
</dbReference>
<dbReference type="Pfam" id="PF07751">
    <property type="entry name" value="Abi_2"/>
    <property type="match status" value="1"/>
</dbReference>
<gene>
    <name evidence="1" type="ORF">CYJ27_02675</name>
</gene>
<keyword evidence="1" id="KW-0378">Hydrolase</keyword>
<accession>A0A2I1K7I1</accession>
<dbReference type="GO" id="GO:0008233">
    <property type="term" value="F:peptidase activity"/>
    <property type="evidence" value="ECO:0007669"/>
    <property type="project" value="UniProtKB-KW"/>
</dbReference>